<evidence type="ECO:0000256" key="4">
    <source>
        <dbReference type="ARBA" id="ARBA00022989"/>
    </source>
</evidence>
<reference evidence="10" key="2">
    <citation type="submission" date="2021-01" db="UniProtKB">
        <authorList>
            <consortium name="EnsemblMetazoa"/>
        </authorList>
    </citation>
    <scope>IDENTIFICATION</scope>
</reference>
<evidence type="ECO:0000256" key="5">
    <source>
        <dbReference type="ARBA" id="ARBA00023136"/>
    </source>
</evidence>
<evidence type="ECO:0000256" key="8">
    <source>
        <dbReference type="ARBA" id="ARBA00041910"/>
    </source>
</evidence>
<dbReference type="OMA" id="QFQDKTH"/>
<dbReference type="CTD" id="79157"/>
<dbReference type="InterPro" id="IPR010291">
    <property type="entry name" value="Ion_channel_UNC-93"/>
</dbReference>
<feature type="transmembrane region" description="Helical" evidence="9">
    <location>
        <begin position="49"/>
        <end position="66"/>
    </location>
</feature>
<reference evidence="11" key="1">
    <citation type="submission" date="2015-02" db="EMBL/GenBank/DDBJ databases">
        <title>Genome sequencing for Strongylocentrotus purpuratus.</title>
        <authorList>
            <person name="Murali S."/>
            <person name="Liu Y."/>
            <person name="Vee V."/>
            <person name="English A."/>
            <person name="Wang M."/>
            <person name="Skinner E."/>
            <person name="Han Y."/>
            <person name="Muzny D.M."/>
            <person name="Worley K.C."/>
            <person name="Gibbs R.A."/>
        </authorList>
    </citation>
    <scope>NUCLEOTIDE SEQUENCE</scope>
</reference>
<dbReference type="RefSeq" id="XP_792285.2">
    <property type="nucleotide sequence ID" value="XM_787192.5"/>
</dbReference>
<evidence type="ECO:0000256" key="7">
    <source>
        <dbReference type="ARBA" id="ARBA00040302"/>
    </source>
</evidence>
<evidence type="ECO:0000256" key="2">
    <source>
        <dbReference type="ARBA" id="ARBA00009172"/>
    </source>
</evidence>
<proteinExistence type="inferred from homology"/>
<evidence type="ECO:0000256" key="6">
    <source>
        <dbReference type="ARBA" id="ARBA00023180"/>
    </source>
</evidence>
<dbReference type="InterPro" id="IPR036259">
    <property type="entry name" value="MFS_trans_sf"/>
</dbReference>
<feature type="transmembrane region" description="Helical" evidence="9">
    <location>
        <begin position="344"/>
        <end position="365"/>
    </location>
</feature>
<feature type="transmembrane region" description="Helical" evidence="9">
    <location>
        <begin position="15"/>
        <end position="37"/>
    </location>
</feature>
<protein>
    <recommendedName>
        <fullName evidence="7">UNC93-like protein MFSD11</fullName>
    </recommendedName>
    <alternativeName>
        <fullName evidence="8">Major facilitator superfamily domain-containing protein 11</fullName>
    </alternativeName>
</protein>
<keyword evidence="6" id="KW-0325">Glycoprotein</keyword>
<comment type="subcellular location">
    <subcellularLocation>
        <location evidence="1">Membrane</location>
        <topology evidence="1">Multi-pass membrane protein</topology>
    </subcellularLocation>
</comment>
<dbReference type="Pfam" id="PF05978">
    <property type="entry name" value="UNC-93"/>
    <property type="match status" value="1"/>
</dbReference>
<dbReference type="InterPro" id="IPR051617">
    <property type="entry name" value="UNC-93-like_regulator"/>
</dbReference>
<dbReference type="InParanoid" id="A0A7M7RDF8"/>
<dbReference type="EnsemblMetazoa" id="XM_787192">
    <property type="protein sequence ID" value="XP_792285"/>
    <property type="gene ID" value="LOC587464"/>
</dbReference>
<evidence type="ECO:0000256" key="9">
    <source>
        <dbReference type="SAM" id="Phobius"/>
    </source>
</evidence>
<feature type="transmembrane region" description="Helical" evidence="9">
    <location>
        <begin position="99"/>
        <end position="118"/>
    </location>
</feature>
<keyword evidence="11" id="KW-1185">Reference proteome</keyword>
<evidence type="ECO:0000256" key="3">
    <source>
        <dbReference type="ARBA" id="ARBA00022692"/>
    </source>
</evidence>
<feature type="transmembrane region" description="Helical" evidence="9">
    <location>
        <begin position="168"/>
        <end position="190"/>
    </location>
</feature>
<comment type="similarity">
    <text evidence="2">Belongs to the unc-93 family.</text>
</comment>
<dbReference type="OrthoDB" id="196103at2759"/>
<dbReference type="PANTHER" id="PTHR23294">
    <property type="entry name" value="ET TRANSLATION PRODUCT-RELATED"/>
    <property type="match status" value="1"/>
</dbReference>
<dbReference type="GO" id="GO:0016020">
    <property type="term" value="C:membrane"/>
    <property type="evidence" value="ECO:0007669"/>
    <property type="project" value="UniProtKB-SubCell"/>
</dbReference>
<dbReference type="FunCoup" id="A0A7M7RDF8">
    <property type="interactions" value="563"/>
</dbReference>
<feature type="transmembrane region" description="Helical" evidence="9">
    <location>
        <begin position="386"/>
        <end position="404"/>
    </location>
</feature>
<keyword evidence="5 9" id="KW-0472">Membrane</keyword>
<dbReference type="SUPFAM" id="SSF103473">
    <property type="entry name" value="MFS general substrate transporter"/>
    <property type="match status" value="1"/>
</dbReference>
<organism evidence="10 11">
    <name type="scientific">Strongylocentrotus purpuratus</name>
    <name type="common">Purple sea urchin</name>
    <dbReference type="NCBI Taxonomy" id="7668"/>
    <lineage>
        <taxon>Eukaryota</taxon>
        <taxon>Metazoa</taxon>
        <taxon>Echinodermata</taxon>
        <taxon>Eleutherozoa</taxon>
        <taxon>Echinozoa</taxon>
        <taxon>Echinoidea</taxon>
        <taxon>Euechinoidea</taxon>
        <taxon>Echinacea</taxon>
        <taxon>Camarodonta</taxon>
        <taxon>Echinidea</taxon>
        <taxon>Strongylocentrotidae</taxon>
        <taxon>Strongylocentrotus</taxon>
    </lineage>
</organism>
<evidence type="ECO:0000313" key="10">
    <source>
        <dbReference type="EnsemblMetazoa" id="XP_792285"/>
    </source>
</evidence>
<feature type="transmembrane region" description="Helical" evidence="9">
    <location>
        <begin position="305"/>
        <end position="324"/>
    </location>
</feature>
<feature type="transmembrane region" description="Helical" evidence="9">
    <location>
        <begin position="241"/>
        <end position="259"/>
    </location>
</feature>
<evidence type="ECO:0000313" key="11">
    <source>
        <dbReference type="Proteomes" id="UP000007110"/>
    </source>
</evidence>
<dbReference type="GeneID" id="587464"/>
<evidence type="ECO:0000256" key="1">
    <source>
        <dbReference type="ARBA" id="ARBA00004141"/>
    </source>
</evidence>
<dbReference type="Proteomes" id="UP000007110">
    <property type="component" value="Unassembled WGS sequence"/>
</dbReference>
<feature type="transmembrane region" description="Helical" evidence="9">
    <location>
        <begin position="271"/>
        <end position="293"/>
    </location>
</feature>
<keyword evidence="4 9" id="KW-1133">Transmembrane helix</keyword>
<accession>A0A7M7RDF8</accession>
<feature type="transmembrane region" description="Helical" evidence="9">
    <location>
        <begin position="410"/>
        <end position="429"/>
    </location>
</feature>
<sequence length="438" mass="47310">MALSAGGKAFYNVTILGVAFLLVFTAFQTCGMIQTVVLRDDKDFQGSGYDSLAIIYAVFAAANWIAPSVVALLGARCSMFLSAVVYTGFVASFLHPIPWVLYSLSGLLGLAAAVIWTAQGNYLTENSTEQTMGRNSGLFWAMLQGSLLFGNLFFFLEMEGINSVTTHLRTIIFIVLTVISGVGVLTFLFLTKPPEEFSSLSIQEEGPTGGFGLLMKAVTAFVRSAKLMLNKEMLIISVTNFYTGLELTFFSGVYGTAISNTKSFGADSNSFIGISGMLIGAGEITGGLLFGILGKKTIKFGRDPIVLLGYVVHMICFYLIYINLPAESPINPVFPRNGVPVSIIGPNIELAFACSFMLGFADACFNTQIYSLLGSYFKSDSASAFALFKFIQSAAAAIAFAYSLVILLHWQLLILVVCGTLGTLSFFYVEHHPPRNEI</sequence>
<dbReference type="KEGG" id="spu:587464"/>
<dbReference type="Gene3D" id="1.20.1250.20">
    <property type="entry name" value="MFS general substrate transporter like domains"/>
    <property type="match status" value="2"/>
</dbReference>
<feature type="transmembrane region" description="Helical" evidence="9">
    <location>
        <begin position="72"/>
        <end position="94"/>
    </location>
</feature>
<dbReference type="PANTHER" id="PTHR23294:SF0">
    <property type="entry name" value="UNC93-LIKE PROTEIN MFSD11"/>
    <property type="match status" value="1"/>
</dbReference>
<name>A0A7M7RDF8_STRPU</name>
<feature type="transmembrane region" description="Helical" evidence="9">
    <location>
        <begin position="138"/>
        <end position="156"/>
    </location>
</feature>
<keyword evidence="3 9" id="KW-0812">Transmembrane</keyword>
<dbReference type="AlphaFoldDB" id="A0A7M7RDF8"/>
<dbReference type="CDD" id="cd17407">
    <property type="entry name" value="MFS_MFSD11"/>
    <property type="match status" value="1"/>
</dbReference>